<keyword evidence="5" id="KW-1185">Reference proteome</keyword>
<dbReference type="PANTHER" id="PTHR11407">
    <property type="entry name" value="LYSOZYME C"/>
    <property type="match status" value="1"/>
</dbReference>
<protein>
    <submittedName>
        <fullName evidence="6">Lysozyme C, milk isozyme-like</fullName>
    </submittedName>
</protein>
<dbReference type="InterPro" id="IPR019799">
    <property type="entry name" value="Glyco_hydro_22_CS"/>
</dbReference>
<evidence type="ECO:0000256" key="2">
    <source>
        <dbReference type="RuleBase" id="RU004440"/>
    </source>
</evidence>
<dbReference type="CDD" id="cd16897">
    <property type="entry name" value="LYZ_C"/>
    <property type="match status" value="1"/>
</dbReference>
<dbReference type="InterPro" id="IPR000974">
    <property type="entry name" value="Glyco_hydro_22_lys"/>
</dbReference>
<dbReference type="Gene3D" id="1.10.530.10">
    <property type="match status" value="1"/>
</dbReference>
<dbReference type="PANTHER" id="PTHR11407:SF69">
    <property type="entry name" value="LYSOZYME C, MILK ISOZYME"/>
    <property type="match status" value="1"/>
</dbReference>
<dbReference type="Proteomes" id="UP000694871">
    <property type="component" value="Unplaced"/>
</dbReference>
<dbReference type="PROSITE" id="PS51348">
    <property type="entry name" value="GLYCOSYL_HYDROL_F22_2"/>
    <property type="match status" value="1"/>
</dbReference>
<dbReference type="RefSeq" id="XP_015261709.1">
    <property type="nucleotide sequence ID" value="XM_015406223.1"/>
</dbReference>
<evidence type="ECO:0000256" key="1">
    <source>
        <dbReference type="ARBA" id="ARBA00023157"/>
    </source>
</evidence>
<keyword evidence="1" id="KW-1015">Disulfide bond</keyword>
<feature type="signal peptide" evidence="3">
    <location>
        <begin position="1"/>
        <end position="19"/>
    </location>
</feature>
<feature type="chain" id="PRO_5047082901" evidence="3">
    <location>
        <begin position="20"/>
        <end position="127"/>
    </location>
</feature>
<dbReference type="PRINTS" id="PR00135">
    <property type="entry name" value="LYZLACT"/>
</dbReference>
<evidence type="ECO:0000313" key="6">
    <source>
        <dbReference type="RefSeq" id="XP_015261709.1"/>
    </source>
</evidence>
<comment type="similarity">
    <text evidence="2">Belongs to the glycosyl hydrolase 22 family.</text>
</comment>
<dbReference type="SMART" id="SM00263">
    <property type="entry name" value="LYZ1"/>
    <property type="match status" value="1"/>
</dbReference>
<accession>A0ABM1JJS2</accession>
<name>A0ABM1JJS2_GEKJA</name>
<dbReference type="InterPro" id="IPR001916">
    <property type="entry name" value="Glyco_hydro_22"/>
</dbReference>
<sequence length="127" mass="14395">MKILSLPALLFSLVSVSEAKKFQRCEVTTTMRKAGLDLYYGYSLENWICMAYYGSKFNSGAVSGSNRHGSQNYGIFQISSRWWCSDGKGKTANGCRIPCSKLMDDDLQDDILCAKRIVRDRKRRMNA</sequence>
<feature type="non-terminal residue" evidence="6">
    <location>
        <position position="127"/>
    </location>
</feature>
<reference evidence="6" key="1">
    <citation type="submission" date="2025-08" db="UniProtKB">
        <authorList>
            <consortium name="RefSeq"/>
        </authorList>
    </citation>
    <scope>IDENTIFICATION</scope>
</reference>
<dbReference type="SUPFAM" id="SSF53955">
    <property type="entry name" value="Lysozyme-like"/>
    <property type="match status" value="1"/>
</dbReference>
<feature type="domain" description="Glycosyl hydrolases family 22 (GH22)" evidence="4">
    <location>
        <begin position="95"/>
        <end position="113"/>
    </location>
</feature>
<evidence type="ECO:0000259" key="4">
    <source>
        <dbReference type="PROSITE" id="PS00128"/>
    </source>
</evidence>
<keyword evidence="3" id="KW-0732">Signal</keyword>
<gene>
    <name evidence="6" type="primary">LOC107106130</name>
</gene>
<proteinExistence type="inferred from homology"/>
<organism evidence="5 6">
    <name type="scientific">Gekko japonicus</name>
    <name type="common">Schlegel's Japanese gecko</name>
    <dbReference type="NCBI Taxonomy" id="146911"/>
    <lineage>
        <taxon>Eukaryota</taxon>
        <taxon>Metazoa</taxon>
        <taxon>Chordata</taxon>
        <taxon>Craniata</taxon>
        <taxon>Vertebrata</taxon>
        <taxon>Euteleostomi</taxon>
        <taxon>Lepidosauria</taxon>
        <taxon>Squamata</taxon>
        <taxon>Bifurcata</taxon>
        <taxon>Gekkota</taxon>
        <taxon>Gekkonidae</taxon>
        <taxon>Gekkoninae</taxon>
        <taxon>Gekko</taxon>
    </lineage>
</organism>
<evidence type="ECO:0000313" key="5">
    <source>
        <dbReference type="Proteomes" id="UP000694871"/>
    </source>
</evidence>
<dbReference type="GeneID" id="107106130"/>
<dbReference type="PROSITE" id="PS00128">
    <property type="entry name" value="GLYCOSYL_HYDROL_F22_1"/>
    <property type="match status" value="1"/>
</dbReference>
<dbReference type="PRINTS" id="PR00137">
    <property type="entry name" value="LYSOZYME"/>
</dbReference>
<dbReference type="InterPro" id="IPR023346">
    <property type="entry name" value="Lysozyme-like_dom_sf"/>
</dbReference>
<evidence type="ECO:0000256" key="3">
    <source>
        <dbReference type="SAM" id="SignalP"/>
    </source>
</evidence>
<dbReference type="Pfam" id="PF00062">
    <property type="entry name" value="Lys"/>
    <property type="match status" value="1"/>
</dbReference>